<protein>
    <recommendedName>
        <fullName evidence="3">Tetratricopeptide repeat protein</fullName>
    </recommendedName>
</protein>
<evidence type="ECO:0000313" key="1">
    <source>
        <dbReference type="EMBL" id="MCF2651701.1"/>
    </source>
</evidence>
<keyword evidence="2" id="KW-1185">Reference proteome</keyword>
<reference evidence="1 2" key="1">
    <citation type="submission" date="2020-12" db="EMBL/GenBank/DDBJ databases">
        <title>Whole genome sequences of gut porcine anaerobes.</title>
        <authorList>
            <person name="Kubasova T."/>
            <person name="Jahodarova E."/>
            <person name="Rychlik I."/>
        </authorList>
    </citation>
    <scope>NUCLEOTIDE SEQUENCE [LARGE SCALE GENOMIC DNA]</scope>
    <source>
        <strain evidence="1 2">An867</strain>
    </source>
</reference>
<comment type="caution">
    <text evidence="1">The sequence shown here is derived from an EMBL/GenBank/DDBJ whole genome shotgun (WGS) entry which is preliminary data.</text>
</comment>
<proteinExistence type="predicted"/>
<sequence>MGMLSSLFKKDIPQQSHAVEFTKEESSLIKNIPVIPGDSFNQQARKQSIYEQTSMYIQGVAAHFVSMKNYLLAEKLATLSESVAKNAIELHYCYNLWIDLLYKQRDNLEKLNLCIEYCKKDIASYPDFDRANRVAHGNTALHIPSFERLAIIYEKSGDYENAAKINALALSYPNIAKHENYQKRLDKVKAKI</sequence>
<dbReference type="EMBL" id="JAFBIT010000001">
    <property type="protein sequence ID" value="MCF2651701.1"/>
    <property type="molecule type" value="Genomic_DNA"/>
</dbReference>
<dbReference type="RefSeq" id="WP_235322708.1">
    <property type="nucleotide sequence ID" value="NZ_JAFBIT010000001.1"/>
</dbReference>
<name>A0ABS9CKN9_9FIRM</name>
<gene>
    <name evidence="1" type="ORF">JQM67_03715</name>
</gene>
<dbReference type="Proteomes" id="UP001299220">
    <property type="component" value="Unassembled WGS sequence"/>
</dbReference>
<evidence type="ECO:0000313" key="2">
    <source>
        <dbReference type="Proteomes" id="UP001299220"/>
    </source>
</evidence>
<accession>A0ABS9CKN9</accession>
<organism evidence="1 2">
    <name type="scientific">Anaeromassilibacillus senegalensis</name>
    <dbReference type="NCBI Taxonomy" id="1673717"/>
    <lineage>
        <taxon>Bacteria</taxon>
        <taxon>Bacillati</taxon>
        <taxon>Bacillota</taxon>
        <taxon>Clostridia</taxon>
        <taxon>Eubacteriales</taxon>
        <taxon>Acutalibacteraceae</taxon>
        <taxon>Anaeromassilibacillus</taxon>
    </lineage>
</organism>
<evidence type="ECO:0008006" key="3">
    <source>
        <dbReference type="Google" id="ProtNLM"/>
    </source>
</evidence>